<keyword evidence="3 5" id="KW-1133">Transmembrane helix</keyword>
<evidence type="ECO:0000256" key="2">
    <source>
        <dbReference type="ARBA" id="ARBA00022692"/>
    </source>
</evidence>
<evidence type="ECO:0000256" key="3">
    <source>
        <dbReference type="ARBA" id="ARBA00022989"/>
    </source>
</evidence>
<proteinExistence type="predicted"/>
<sequence>MDNLDREEAFLNEEESRLDSQGQLFVESKITNDAKQPIVAWLLWFFLGTFGAHRFYMQKSNAVMMLCLTAIGYVLAIVLVGLIILFITWVWWILDAFSLMNWLKSDRLRVKREAINIAKSRI</sequence>
<evidence type="ECO:0000313" key="8">
    <source>
        <dbReference type="Proteomes" id="UP000052012"/>
    </source>
</evidence>
<name>A0A0R2B1G8_9LACO</name>
<evidence type="ECO:0000256" key="1">
    <source>
        <dbReference type="ARBA" id="ARBA00004141"/>
    </source>
</evidence>
<feature type="transmembrane region" description="Helical" evidence="5">
    <location>
        <begin position="38"/>
        <end position="56"/>
    </location>
</feature>
<dbReference type="Pfam" id="PF05154">
    <property type="entry name" value="TM2"/>
    <property type="match status" value="1"/>
</dbReference>
<evidence type="ECO:0000259" key="6">
    <source>
        <dbReference type="Pfam" id="PF05154"/>
    </source>
</evidence>
<dbReference type="Proteomes" id="UP000052012">
    <property type="component" value="Unassembled WGS sequence"/>
</dbReference>
<dbReference type="GO" id="GO:0016020">
    <property type="term" value="C:membrane"/>
    <property type="evidence" value="ECO:0007669"/>
    <property type="project" value="UniProtKB-SubCell"/>
</dbReference>
<comment type="caution">
    <text evidence="7">The sequence shown here is derived from an EMBL/GenBank/DDBJ whole genome shotgun (WGS) entry which is preliminary data.</text>
</comment>
<keyword evidence="4 5" id="KW-0472">Membrane</keyword>
<gene>
    <name evidence="7" type="ORF">FD06_GL000128</name>
</gene>
<feature type="transmembrane region" description="Helical" evidence="5">
    <location>
        <begin position="63"/>
        <end position="94"/>
    </location>
</feature>
<evidence type="ECO:0000313" key="7">
    <source>
        <dbReference type="EMBL" id="KRM69961.1"/>
    </source>
</evidence>
<dbReference type="RefSeq" id="WP_056965568.1">
    <property type="nucleotide sequence ID" value="NZ_AYYQ01000001.1"/>
</dbReference>
<dbReference type="AlphaFoldDB" id="A0A0R2B1G8"/>
<feature type="domain" description="TM2" evidence="6">
    <location>
        <begin position="35"/>
        <end position="83"/>
    </location>
</feature>
<comment type="subcellular location">
    <subcellularLocation>
        <location evidence="1">Membrane</location>
        <topology evidence="1">Multi-pass membrane protein</topology>
    </subcellularLocation>
</comment>
<dbReference type="STRING" id="1423781.FD06_GL000128"/>
<evidence type="ECO:0000256" key="5">
    <source>
        <dbReference type="SAM" id="Phobius"/>
    </source>
</evidence>
<evidence type="ECO:0000256" key="4">
    <source>
        <dbReference type="ARBA" id="ARBA00023136"/>
    </source>
</evidence>
<dbReference type="InterPro" id="IPR007829">
    <property type="entry name" value="TM2"/>
</dbReference>
<organism evidence="7 8">
    <name type="scientific">Apilactobacillus ozensis DSM 23829 = JCM 17196</name>
    <dbReference type="NCBI Taxonomy" id="1423781"/>
    <lineage>
        <taxon>Bacteria</taxon>
        <taxon>Bacillati</taxon>
        <taxon>Bacillota</taxon>
        <taxon>Bacilli</taxon>
        <taxon>Lactobacillales</taxon>
        <taxon>Lactobacillaceae</taxon>
        <taxon>Apilactobacillus</taxon>
    </lineage>
</organism>
<dbReference type="EMBL" id="AYYQ01000001">
    <property type="protein sequence ID" value="KRM69961.1"/>
    <property type="molecule type" value="Genomic_DNA"/>
</dbReference>
<reference evidence="7 8" key="1">
    <citation type="journal article" date="2015" name="Genome Announc.">
        <title>Expanding the biotechnology potential of lactobacilli through comparative genomics of 213 strains and associated genera.</title>
        <authorList>
            <person name="Sun Z."/>
            <person name="Harris H.M."/>
            <person name="McCann A."/>
            <person name="Guo C."/>
            <person name="Argimon S."/>
            <person name="Zhang W."/>
            <person name="Yang X."/>
            <person name="Jeffery I.B."/>
            <person name="Cooney J.C."/>
            <person name="Kagawa T.F."/>
            <person name="Liu W."/>
            <person name="Song Y."/>
            <person name="Salvetti E."/>
            <person name="Wrobel A."/>
            <person name="Rasinkangas P."/>
            <person name="Parkhill J."/>
            <person name="Rea M.C."/>
            <person name="O'Sullivan O."/>
            <person name="Ritari J."/>
            <person name="Douillard F.P."/>
            <person name="Paul Ross R."/>
            <person name="Yang R."/>
            <person name="Briner A.E."/>
            <person name="Felis G.E."/>
            <person name="de Vos W.M."/>
            <person name="Barrangou R."/>
            <person name="Klaenhammer T.R."/>
            <person name="Caufield P.W."/>
            <person name="Cui Y."/>
            <person name="Zhang H."/>
            <person name="O'Toole P.W."/>
        </authorList>
    </citation>
    <scope>NUCLEOTIDE SEQUENCE [LARGE SCALE GENOMIC DNA]</scope>
    <source>
        <strain evidence="7 8">DSM 23829</strain>
    </source>
</reference>
<dbReference type="PATRIC" id="fig|1423781.4.peg.129"/>
<protein>
    <recommendedName>
        <fullName evidence="6">TM2 domain-containing protein</fullName>
    </recommendedName>
</protein>
<dbReference type="OrthoDB" id="2004788at2"/>
<accession>A0A0R2B1G8</accession>
<keyword evidence="2 5" id="KW-0812">Transmembrane</keyword>
<keyword evidence="8" id="KW-1185">Reference proteome</keyword>